<dbReference type="InterPro" id="IPR002100">
    <property type="entry name" value="TF_MADSbox"/>
</dbReference>
<keyword evidence="2" id="KW-0805">Transcription regulation</keyword>
<organism evidence="7 8">
    <name type="scientific">Rhamnella rubrinervis</name>
    <dbReference type="NCBI Taxonomy" id="2594499"/>
    <lineage>
        <taxon>Eukaryota</taxon>
        <taxon>Viridiplantae</taxon>
        <taxon>Streptophyta</taxon>
        <taxon>Embryophyta</taxon>
        <taxon>Tracheophyta</taxon>
        <taxon>Spermatophyta</taxon>
        <taxon>Magnoliopsida</taxon>
        <taxon>eudicotyledons</taxon>
        <taxon>Gunneridae</taxon>
        <taxon>Pentapetalae</taxon>
        <taxon>rosids</taxon>
        <taxon>fabids</taxon>
        <taxon>Rosales</taxon>
        <taxon>Rhamnaceae</taxon>
        <taxon>rhamnoid group</taxon>
        <taxon>Rhamneae</taxon>
        <taxon>Rhamnella</taxon>
    </lineage>
</organism>
<evidence type="ECO:0000313" key="7">
    <source>
        <dbReference type="EMBL" id="KAF3442221.1"/>
    </source>
</evidence>
<gene>
    <name evidence="7" type="ORF">FNV43_RR16137</name>
</gene>
<keyword evidence="4" id="KW-0804">Transcription</keyword>
<evidence type="ECO:0000256" key="2">
    <source>
        <dbReference type="ARBA" id="ARBA00023015"/>
    </source>
</evidence>
<accession>A0A8K0E4T1</accession>
<dbReference type="EMBL" id="VOIH02000007">
    <property type="protein sequence ID" value="KAF3442221.1"/>
    <property type="molecule type" value="Genomic_DNA"/>
</dbReference>
<evidence type="ECO:0000256" key="5">
    <source>
        <dbReference type="ARBA" id="ARBA00023242"/>
    </source>
</evidence>
<evidence type="ECO:0000259" key="6">
    <source>
        <dbReference type="PROSITE" id="PS50066"/>
    </source>
</evidence>
<dbReference type="Gene3D" id="3.40.1810.10">
    <property type="entry name" value="Transcription factor, MADS-box"/>
    <property type="match status" value="1"/>
</dbReference>
<evidence type="ECO:0000256" key="3">
    <source>
        <dbReference type="ARBA" id="ARBA00023125"/>
    </source>
</evidence>
<dbReference type="Proteomes" id="UP000796880">
    <property type="component" value="Unassembled WGS sequence"/>
</dbReference>
<dbReference type="AlphaFoldDB" id="A0A8K0E4T1"/>
<keyword evidence="5" id="KW-0539">Nucleus</keyword>
<evidence type="ECO:0000256" key="4">
    <source>
        <dbReference type="ARBA" id="ARBA00023163"/>
    </source>
</evidence>
<protein>
    <recommendedName>
        <fullName evidence="6">MADS-box domain-containing protein</fullName>
    </recommendedName>
</protein>
<sequence>MNAMENSSLPPRDGNGRKAVELVNPCGKNIYKARKNTLKRKAGELATLCNVEVCMICYGSDGDLELWPEDSDKAKFIIAKYYNEVARKGNPKRNLSRNSSRKKMKLDYYDNKNSDNGIGNWDEQLGKLSKECLLPCWSDIISMIAFAETHKYDMIDNLSGQPSHFSLGVPVDYSEDAAALVPSESTIINNNINEVAWPFDAYYPEIGTGRSTTSTSNSNGTVASGDSYWSQLLGANYVKADEDFIGIFLREVK</sequence>
<comment type="subcellular location">
    <subcellularLocation>
        <location evidence="1">Nucleus</location>
    </subcellularLocation>
</comment>
<dbReference type="GO" id="GO:0005634">
    <property type="term" value="C:nucleus"/>
    <property type="evidence" value="ECO:0007669"/>
    <property type="project" value="UniProtKB-SubCell"/>
</dbReference>
<proteinExistence type="predicted"/>
<dbReference type="Pfam" id="PF00319">
    <property type="entry name" value="SRF-TF"/>
    <property type="match status" value="1"/>
</dbReference>
<name>A0A8K0E4T1_9ROSA</name>
<dbReference type="OrthoDB" id="1194663at2759"/>
<keyword evidence="8" id="KW-1185">Reference proteome</keyword>
<dbReference type="SUPFAM" id="SSF55455">
    <property type="entry name" value="SRF-like"/>
    <property type="match status" value="1"/>
</dbReference>
<dbReference type="InterPro" id="IPR036879">
    <property type="entry name" value="TF_MADSbox_sf"/>
</dbReference>
<evidence type="ECO:0000313" key="8">
    <source>
        <dbReference type="Proteomes" id="UP000796880"/>
    </source>
</evidence>
<reference evidence="7" key="1">
    <citation type="submission" date="2020-03" db="EMBL/GenBank/DDBJ databases">
        <title>A high-quality chromosome-level genome assembly of a woody plant with both climbing and erect habits, Rhamnella rubrinervis.</title>
        <authorList>
            <person name="Lu Z."/>
            <person name="Yang Y."/>
            <person name="Zhu X."/>
            <person name="Sun Y."/>
        </authorList>
    </citation>
    <scope>NUCLEOTIDE SEQUENCE</scope>
    <source>
        <strain evidence="7">BYM</strain>
        <tissue evidence="7">Leaf</tissue>
    </source>
</reference>
<comment type="caution">
    <text evidence="7">The sequence shown here is derived from an EMBL/GenBank/DDBJ whole genome shotgun (WGS) entry which is preliminary data.</text>
</comment>
<feature type="domain" description="MADS-box" evidence="6">
    <location>
        <begin position="31"/>
        <end position="71"/>
    </location>
</feature>
<dbReference type="GO" id="GO:0003677">
    <property type="term" value="F:DNA binding"/>
    <property type="evidence" value="ECO:0007669"/>
    <property type="project" value="UniProtKB-KW"/>
</dbReference>
<keyword evidence="3" id="KW-0238">DNA-binding</keyword>
<dbReference type="PROSITE" id="PS50066">
    <property type="entry name" value="MADS_BOX_2"/>
    <property type="match status" value="1"/>
</dbReference>
<evidence type="ECO:0000256" key="1">
    <source>
        <dbReference type="ARBA" id="ARBA00004123"/>
    </source>
</evidence>
<dbReference type="GO" id="GO:0046983">
    <property type="term" value="F:protein dimerization activity"/>
    <property type="evidence" value="ECO:0007669"/>
    <property type="project" value="InterPro"/>
</dbReference>